<sequence length="1052" mass="116023">MIGHESERLHPTVTAAAAKQQQQTKVSSTTTRKKRMLRAAILFGVASSLRFALLAMIALPLERVQGNRNTILYPVSEDDRQQQQLRRDQESSSIHTGGMSSSQSDSDRSDNDKHKKESAVSSPRKRKAGAPSRYLEYEDPDATYDIRLGIHPSISYPDLENFFDTEIRVRYEYRAHKKRGRLLANDCPRHFLWLSDKAVKDELDYRLEFGVWSERVLVEKIYFTLFYGGTGLASRYMDSVDDFQTDLVGWEIMNRSSNHCDWEGIECENPSLLDGEDPGTGPANNTRPSVVGFQINGFSLEGTLPHDLYRLSKLRTLDLHGNRIRGTIPSSLGFLSSLVTIDLRDNRLEGTLPTSLSKWIGVERVLLGTNRLGGTVPAPMVASWARHPAADETVGSGGLETLDLSHNGFEGEFPFRALLATATDLEALDLSHNRFVGVLPNDVGGGRAQLLRDRGTNKALVAASEACASGDDESSSGEPEGDRKNRCLHRTLAAKDGGEVTTDGMGKKLGDLNLSFNTFSGSLPEQWMEAFPGLTSWNLSHNKMTGMVPNEIWKLTFLERLDLGHNRLTGEIPSEETISRRGDSARGHDPRPMSGGSWSDLVFLKLLDLEHNELKGTIPHEFLAGLSSSLEQLALGKNLLRGNIPSTIEKMTKLQSLDLHGNDLTGNLPTEMRRMQPDLKLNLTDNSLIGTVPKIFCGRGAMSSSLLFRQSGCDAILCPPGTFHPNGAASLYSGCRPCPTREGDDPSSAKTLGRLRCGENSSKTTFVHGDLNGDGVLTEREILRLLYTYTVGKNWGLQYESWADPAVDKCDLNGIVCAGGKVTRIDLTDASLCATVDRKAVPAHECKGIPAEISKLTRLAVLTMNRRQFLRGTMPTEIGALTKLQYLDMSNCPLMTGRLPSEIGHLTQLKYLNIGGCRFNGTIPEELFELSGLEKLHLSMNAFTGTISTSLRKMTNLKEFLLSRTYVNGTIPEGIGQLSLLENFEMYGNQLLGTIPESLGKCKNLKRIGKSGNHLAGVDTDPHDEFRRNLLTYLFGTECSSLDCVLVFRPLQ</sequence>
<dbReference type="InterPro" id="IPR055414">
    <property type="entry name" value="LRR_R13L4/SHOC2-like"/>
</dbReference>
<organism evidence="6 7">
    <name type="scientific">Pseudo-nitzschia multistriata</name>
    <dbReference type="NCBI Taxonomy" id="183589"/>
    <lineage>
        <taxon>Eukaryota</taxon>
        <taxon>Sar</taxon>
        <taxon>Stramenopiles</taxon>
        <taxon>Ochrophyta</taxon>
        <taxon>Bacillariophyta</taxon>
        <taxon>Bacillariophyceae</taxon>
        <taxon>Bacillariophycidae</taxon>
        <taxon>Bacillariales</taxon>
        <taxon>Bacillariaceae</taxon>
        <taxon>Pseudo-nitzschia</taxon>
    </lineage>
</organism>
<dbReference type="Pfam" id="PF23598">
    <property type="entry name" value="LRR_14"/>
    <property type="match status" value="1"/>
</dbReference>
<dbReference type="InterPro" id="IPR053213">
    <property type="entry name" value="RLP29"/>
</dbReference>
<evidence type="ECO:0000256" key="2">
    <source>
        <dbReference type="ARBA" id="ARBA00022737"/>
    </source>
</evidence>
<feature type="region of interest" description="Disordered" evidence="3">
    <location>
        <begin position="466"/>
        <end position="485"/>
    </location>
</feature>
<dbReference type="Gene3D" id="3.80.10.10">
    <property type="entry name" value="Ribonuclease Inhibitor"/>
    <property type="match status" value="5"/>
</dbReference>
<dbReference type="PROSITE" id="PS51450">
    <property type="entry name" value="LRR"/>
    <property type="match status" value="1"/>
</dbReference>
<dbReference type="SUPFAM" id="SSF52047">
    <property type="entry name" value="RNI-like"/>
    <property type="match status" value="1"/>
</dbReference>
<dbReference type="OrthoDB" id="46111at2759"/>
<dbReference type="InterPro" id="IPR032675">
    <property type="entry name" value="LRR_dom_sf"/>
</dbReference>
<feature type="compositionally biased region" description="Basic and acidic residues" evidence="3">
    <location>
        <begin position="105"/>
        <end position="118"/>
    </location>
</feature>
<proteinExistence type="predicted"/>
<gene>
    <name evidence="6" type="ORF">PSNMU_V1.4_AUG-EV-PASAV3_0113300</name>
</gene>
<feature type="region of interest" description="Disordered" evidence="3">
    <location>
        <begin position="74"/>
        <end position="133"/>
    </location>
</feature>
<keyword evidence="2" id="KW-0677">Repeat</keyword>
<feature type="compositionally biased region" description="Basic and acidic residues" evidence="3">
    <location>
        <begin position="77"/>
        <end position="90"/>
    </location>
</feature>
<evidence type="ECO:0000256" key="4">
    <source>
        <dbReference type="SAM" id="Phobius"/>
    </source>
</evidence>
<protein>
    <recommendedName>
        <fullName evidence="5">Disease resistance R13L4/SHOC-2-like LRR domain-containing protein</fullName>
    </recommendedName>
</protein>
<feature type="compositionally biased region" description="Basic and acidic residues" evidence="3">
    <location>
        <begin position="1"/>
        <end position="10"/>
    </location>
</feature>
<evidence type="ECO:0000313" key="6">
    <source>
        <dbReference type="EMBL" id="VEU44246.1"/>
    </source>
</evidence>
<keyword evidence="1" id="KW-0433">Leucine-rich repeat</keyword>
<feature type="compositionally biased region" description="Low complexity" evidence="3">
    <location>
        <begin position="91"/>
        <end position="104"/>
    </location>
</feature>
<dbReference type="InterPro" id="IPR003591">
    <property type="entry name" value="Leu-rich_rpt_typical-subtyp"/>
</dbReference>
<evidence type="ECO:0000256" key="3">
    <source>
        <dbReference type="SAM" id="MobiDB-lite"/>
    </source>
</evidence>
<dbReference type="PANTHER" id="PTHR48009:SF16">
    <property type="entry name" value="LEUCINE-RICH REPEAT-CONTAINING N-TERMINAL PLANT-TYPE DOMAIN-CONTAINING PROTEIN"/>
    <property type="match status" value="1"/>
</dbReference>
<dbReference type="PROSITE" id="PS00018">
    <property type="entry name" value="EF_HAND_1"/>
    <property type="match status" value="1"/>
</dbReference>
<dbReference type="AlphaFoldDB" id="A0A448ZQD8"/>
<dbReference type="SUPFAM" id="SSF52058">
    <property type="entry name" value="L domain-like"/>
    <property type="match status" value="1"/>
</dbReference>
<dbReference type="FunFam" id="3.80.10.10:FF:000041">
    <property type="entry name" value="LRR receptor-like serine/threonine-protein kinase ERECTA"/>
    <property type="match status" value="2"/>
</dbReference>
<dbReference type="SMART" id="SM00369">
    <property type="entry name" value="LRR_TYP"/>
    <property type="match status" value="6"/>
</dbReference>
<reference evidence="6 7" key="1">
    <citation type="submission" date="2019-01" db="EMBL/GenBank/DDBJ databases">
        <authorList>
            <person name="Ferrante I. M."/>
        </authorList>
    </citation>
    <scope>NUCLEOTIDE SEQUENCE [LARGE SCALE GENOMIC DNA]</scope>
    <source>
        <strain evidence="6 7">B856</strain>
    </source>
</reference>
<dbReference type="InterPro" id="IPR018247">
    <property type="entry name" value="EF_Hand_1_Ca_BS"/>
</dbReference>
<keyword evidence="7" id="KW-1185">Reference proteome</keyword>
<dbReference type="InterPro" id="IPR001611">
    <property type="entry name" value="Leu-rich_rpt"/>
</dbReference>
<dbReference type="Proteomes" id="UP000291116">
    <property type="component" value="Unassembled WGS sequence"/>
</dbReference>
<keyword evidence="4" id="KW-0472">Membrane</keyword>
<evidence type="ECO:0000259" key="5">
    <source>
        <dbReference type="Pfam" id="PF23598"/>
    </source>
</evidence>
<dbReference type="Pfam" id="PF00560">
    <property type="entry name" value="LRR_1"/>
    <property type="match status" value="5"/>
</dbReference>
<feature type="compositionally biased region" description="Low complexity" evidence="3">
    <location>
        <begin position="12"/>
        <end position="30"/>
    </location>
</feature>
<keyword evidence="4" id="KW-1133">Transmembrane helix</keyword>
<feature type="domain" description="Disease resistance R13L4/SHOC-2-like LRR" evidence="5">
    <location>
        <begin position="852"/>
        <end position="960"/>
    </location>
</feature>
<evidence type="ECO:0000313" key="7">
    <source>
        <dbReference type="Proteomes" id="UP000291116"/>
    </source>
</evidence>
<accession>A0A448ZQD8</accession>
<name>A0A448ZQD8_9STRA</name>
<feature type="transmembrane region" description="Helical" evidence="4">
    <location>
        <begin position="39"/>
        <end position="61"/>
    </location>
</feature>
<feature type="region of interest" description="Disordered" evidence="3">
    <location>
        <begin position="1"/>
        <end position="32"/>
    </location>
</feature>
<evidence type="ECO:0000256" key="1">
    <source>
        <dbReference type="ARBA" id="ARBA00022614"/>
    </source>
</evidence>
<keyword evidence="4" id="KW-0812">Transmembrane</keyword>
<dbReference type="EMBL" id="CAACVS010000631">
    <property type="protein sequence ID" value="VEU44246.1"/>
    <property type="molecule type" value="Genomic_DNA"/>
</dbReference>
<dbReference type="PANTHER" id="PTHR48009">
    <property type="entry name" value="LEUCINE-RICH REPEAT (LRR) FAMILY PROTEIN"/>
    <property type="match status" value="1"/>
</dbReference>
<dbReference type="Pfam" id="PF13855">
    <property type="entry name" value="LRR_8"/>
    <property type="match status" value="1"/>
</dbReference>